<evidence type="ECO:0000313" key="10">
    <source>
        <dbReference type="EMBL" id="TKJ42037.1"/>
    </source>
</evidence>
<comment type="caution">
    <text evidence="10">The sequence shown here is derived from an EMBL/GenBank/DDBJ whole genome shotgun (WGS) entry which is preliminary data.</text>
</comment>
<dbReference type="InterPro" id="IPR012910">
    <property type="entry name" value="Plug_dom"/>
</dbReference>
<evidence type="ECO:0000256" key="3">
    <source>
        <dbReference type="ARBA" id="ARBA00022452"/>
    </source>
</evidence>
<dbReference type="Gene3D" id="2.60.40.1120">
    <property type="entry name" value="Carboxypeptidase-like, regulatory domain"/>
    <property type="match status" value="1"/>
</dbReference>
<evidence type="ECO:0000313" key="11">
    <source>
        <dbReference type="Proteomes" id="UP000317778"/>
    </source>
</evidence>
<evidence type="ECO:0000259" key="9">
    <source>
        <dbReference type="Pfam" id="PF07715"/>
    </source>
</evidence>
<dbReference type="InterPro" id="IPR036942">
    <property type="entry name" value="Beta-barrel_TonB_sf"/>
</dbReference>
<keyword evidence="2 8" id="KW-0813">Transport</keyword>
<evidence type="ECO:0000256" key="4">
    <source>
        <dbReference type="ARBA" id="ARBA00022692"/>
    </source>
</evidence>
<dbReference type="AlphaFoldDB" id="A0A532V4W9"/>
<evidence type="ECO:0000256" key="1">
    <source>
        <dbReference type="ARBA" id="ARBA00004571"/>
    </source>
</evidence>
<dbReference type="SUPFAM" id="SSF49452">
    <property type="entry name" value="Starch-binding domain-like"/>
    <property type="match status" value="1"/>
</dbReference>
<keyword evidence="6 8" id="KW-0472">Membrane</keyword>
<evidence type="ECO:0000256" key="8">
    <source>
        <dbReference type="PROSITE-ProRule" id="PRU01360"/>
    </source>
</evidence>
<dbReference type="InterPro" id="IPR039426">
    <property type="entry name" value="TonB-dep_rcpt-like"/>
</dbReference>
<dbReference type="GO" id="GO:0009279">
    <property type="term" value="C:cell outer membrane"/>
    <property type="evidence" value="ECO:0007669"/>
    <property type="project" value="UniProtKB-SubCell"/>
</dbReference>
<proteinExistence type="inferred from homology"/>
<evidence type="ECO:0000256" key="7">
    <source>
        <dbReference type="ARBA" id="ARBA00023237"/>
    </source>
</evidence>
<dbReference type="Pfam" id="PF07715">
    <property type="entry name" value="Plug"/>
    <property type="match status" value="1"/>
</dbReference>
<evidence type="ECO:0000256" key="2">
    <source>
        <dbReference type="ARBA" id="ARBA00022448"/>
    </source>
</evidence>
<reference evidence="10 11" key="1">
    <citation type="submission" date="2017-06" db="EMBL/GenBank/DDBJ databases">
        <title>Novel microbial phyla capable of carbon fixation and sulfur reduction in deep-sea sediments.</title>
        <authorList>
            <person name="Huang J."/>
            <person name="Baker B."/>
            <person name="Wang Y."/>
        </authorList>
    </citation>
    <scope>NUCLEOTIDE SEQUENCE [LARGE SCALE GENOMIC DNA]</scope>
    <source>
        <strain evidence="10">B3_TA06</strain>
    </source>
</reference>
<protein>
    <recommendedName>
        <fullName evidence="9">TonB-dependent receptor plug domain-containing protein</fullName>
    </recommendedName>
</protein>
<name>A0A532V4W9_UNCT6</name>
<keyword evidence="5" id="KW-0732">Signal</keyword>
<dbReference type="PANTHER" id="PTHR30069">
    <property type="entry name" value="TONB-DEPENDENT OUTER MEMBRANE RECEPTOR"/>
    <property type="match status" value="1"/>
</dbReference>
<dbReference type="GO" id="GO:0044718">
    <property type="term" value="P:siderophore transmembrane transport"/>
    <property type="evidence" value="ECO:0007669"/>
    <property type="project" value="TreeGrafter"/>
</dbReference>
<dbReference type="EMBL" id="NJBO01000011">
    <property type="protein sequence ID" value="TKJ42037.1"/>
    <property type="molecule type" value="Genomic_DNA"/>
</dbReference>
<dbReference type="InterPro" id="IPR013784">
    <property type="entry name" value="Carb-bd-like_fold"/>
</dbReference>
<dbReference type="Pfam" id="PF13620">
    <property type="entry name" value="CarboxypepD_reg"/>
    <property type="match status" value="1"/>
</dbReference>
<dbReference type="PANTHER" id="PTHR30069:SF29">
    <property type="entry name" value="HEMOGLOBIN AND HEMOGLOBIN-HAPTOGLOBIN-BINDING PROTEIN 1-RELATED"/>
    <property type="match status" value="1"/>
</dbReference>
<keyword evidence="7 8" id="KW-0998">Cell outer membrane</keyword>
<keyword evidence="4 8" id="KW-0812">Transmembrane</keyword>
<dbReference type="Proteomes" id="UP000317778">
    <property type="component" value="Unassembled WGS sequence"/>
</dbReference>
<dbReference type="PROSITE" id="PS52016">
    <property type="entry name" value="TONB_DEPENDENT_REC_3"/>
    <property type="match status" value="1"/>
</dbReference>
<dbReference type="InterPro" id="IPR037066">
    <property type="entry name" value="Plug_dom_sf"/>
</dbReference>
<organism evidence="10 11">
    <name type="scientific">candidate division TA06 bacterium B3_TA06</name>
    <dbReference type="NCBI Taxonomy" id="2012487"/>
    <lineage>
        <taxon>Bacteria</taxon>
        <taxon>Bacteria division TA06</taxon>
    </lineage>
</organism>
<comment type="subcellular location">
    <subcellularLocation>
        <location evidence="1 8">Cell outer membrane</location>
        <topology evidence="1 8">Multi-pass membrane protein</topology>
    </subcellularLocation>
</comment>
<feature type="domain" description="TonB-dependent receptor plug" evidence="9">
    <location>
        <begin position="134"/>
        <end position="222"/>
    </location>
</feature>
<accession>A0A532V4W9</accession>
<gene>
    <name evidence="10" type="ORF">CEE36_07375</name>
</gene>
<keyword evidence="3 8" id="KW-1134">Transmembrane beta strand</keyword>
<dbReference type="Gene3D" id="2.40.170.20">
    <property type="entry name" value="TonB-dependent receptor, beta-barrel domain"/>
    <property type="match status" value="1"/>
</dbReference>
<evidence type="ECO:0000256" key="6">
    <source>
        <dbReference type="ARBA" id="ARBA00023136"/>
    </source>
</evidence>
<dbReference type="GO" id="GO:0030246">
    <property type="term" value="F:carbohydrate binding"/>
    <property type="evidence" value="ECO:0007669"/>
    <property type="project" value="InterPro"/>
</dbReference>
<dbReference type="GO" id="GO:0015344">
    <property type="term" value="F:siderophore uptake transmembrane transporter activity"/>
    <property type="evidence" value="ECO:0007669"/>
    <property type="project" value="TreeGrafter"/>
</dbReference>
<comment type="similarity">
    <text evidence="8">Belongs to the TonB-dependent receptor family.</text>
</comment>
<dbReference type="SUPFAM" id="SSF56935">
    <property type="entry name" value="Porins"/>
    <property type="match status" value="2"/>
</dbReference>
<sequence>MRIKVRGVFLVLVLLLIPCFLMAGIMGKITGRVRDAETGEPLPIVNVTVQQDGEPVTGAATGTDGTYVISNLRAGTYALEFSMIGYQTVLVKNVKVTADQVTKQDARLKPGAIGMPEQIITAERELLTTEPPPIEHEEIARRPVDNYEDVVGLVAGATETSSGYSAGLHIQGGRANEVVYVVDGINANDPVTGQSGVYIDNTAIQEMTINTGTFNAEYGDAMSAVINIVTREGSQRFEGTVEYETDAHLRLSKDPIKAPNEDMWHNKGSLSLGGPLGLPRSSFFISGNILEHEDRLPFNDQHRKNGTLKLAWRPFKGGAKFTLSGNYSNTWRHGYSHVYSKGIWLQKGPMVNQDNYQLNLKVNQRIDKIAYTVNVGTFNTHTKTSYMDGAGYNEFRMIGRQLMDWVSWAYSQTWWEPDTTISEEGDTIIDSIFHRLYNADSMNFRIPDSTFAYVDENTQDSIYLNILEHYSAITEDPDSAVWFFHNQYIKKSGYLIDKDDAFRWVGLKEQLEALNWRWYEVNEWRPTLDENGDTVGVHYHPFDFDLYKQYYDKYRDWRAPVDTVIENGDTLFDTLDVDNPYEDSLESSGNLYYVRYNSDPLFRRFRYYFLPAWAERNTTKYIADVAVDWNPNEVHWFKAGVSGNYHFLDYKEIQFVNENPYNDTYHKEPIIAAAYVQDKVKYEDLELHAGVRFDYFHPASDYFVDSENIDVGKERAKPKFQFSPRLSISFAVSEKSMMYASYGHFFQPVNLRDLYENLEADITVGIPLLGNPNLPPLKTIFYQAGYKYLISKNMAFELKGYYKDQENLLATRSVNTIYKGKLATYTVYVIEDFAKTKGFDVGLVRRAPRFLSWNITYSFMDAKGTGSSGREFYYRYRGTALEPPKHEYPLEFDITHSLKTNVNFYLDPEFSVKALRMTNLNVQFNYASGQPYWGTDSRGNIIPMGSRRMPGTKTMDAKLEKWFPLGKKLKLGAYVDVRNLFDWPNVAKVYSGTGFPDDDGKRPVYEEATYRDPEKDGYADSYAKWEADVADWERRVAQDPTMFGAPRELRFGIRVSF</sequence>
<evidence type="ECO:0000256" key="5">
    <source>
        <dbReference type="ARBA" id="ARBA00022729"/>
    </source>
</evidence>
<dbReference type="Gene3D" id="2.170.130.10">
    <property type="entry name" value="TonB-dependent receptor, plug domain"/>
    <property type="match status" value="1"/>
</dbReference>